<dbReference type="InterPro" id="IPR034491">
    <property type="entry name" value="Anaerob_Ser_sulfatase-maturase"/>
</dbReference>
<sequence length="404" mass="45540">MPDPGFHIMTKPIGPLCNLDCSYCFYLEKEKLYPGATQWAMPPEVLERYISEYIAAQPPDAPEIHFAWQGGEPTLLGLDFFRNIVTLQQKHTPGKVIRNALQTNATLVDEEWAAFLAEHNFLVGVSIDGPRELHDCYRVDKGQAPTFDRVLRGIARLKAHNVEFNTLTVVHRKNAQHPLDVYRFLKEAGSGFIQFIPVVERKAAQSAGDGLVLIQPSSPQPAEVTDWSVEPLAYGKFLAAIFDEWVKQDVGRVFIQQFDVALESWLGLQQSLCVFRPTCGSALALEHNGDLYSCDHFVYPEHKLGNIADTGLRAMTSSAQQRAFGLAKRDMLPRMCRQCDVRFACNGECPKHRFLTTPDGEPGLNYLCAGYKHFFHHIDPFMQFMASELRAGRPPANIMRFLGR</sequence>
<keyword evidence="10" id="KW-1185">Reference proteome</keyword>
<dbReference type="Pfam" id="PF04055">
    <property type="entry name" value="Radical_SAM"/>
    <property type="match status" value="1"/>
</dbReference>
<dbReference type="GO" id="GO:0046872">
    <property type="term" value="F:metal ion binding"/>
    <property type="evidence" value="ECO:0007669"/>
    <property type="project" value="UniProtKB-KW"/>
</dbReference>
<evidence type="ECO:0000256" key="2">
    <source>
        <dbReference type="ARBA" id="ARBA00022485"/>
    </source>
</evidence>
<keyword evidence="6" id="KW-0411">Iron-sulfur</keyword>
<dbReference type="NCBIfam" id="TIGR03942">
    <property type="entry name" value="sulfatase_rSAM"/>
    <property type="match status" value="1"/>
</dbReference>
<dbReference type="NCBIfam" id="NF010308">
    <property type="entry name" value="PRK13745.1"/>
    <property type="match status" value="1"/>
</dbReference>
<evidence type="ECO:0000256" key="5">
    <source>
        <dbReference type="ARBA" id="ARBA00023004"/>
    </source>
</evidence>
<dbReference type="InterPro" id="IPR047207">
    <property type="entry name" value="SPASM_anSME"/>
</dbReference>
<keyword evidence="2" id="KW-0004">4Fe-4S</keyword>
<accession>A0A9J7BY62</accession>
<comment type="similarity">
    <text evidence="7">Belongs to the radical SAM superfamily. Anaerobic sulfatase-maturating enzyme family.</text>
</comment>
<dbReference type="PANTHER" id="PTHR43273">
    <property type="entry name" value="ANAEROBIC SULFATASE-MATURATING ENZYME HOMOLOG ASLB-RELATED"/>
    <property type="match status" value="1"/>
</dbReference>
<evidence type="ECO:0000256" key="7">
    <source>
        <dbReference type="ARBA" id="ARBA00023601"/>
    </source>
</evidence>
<reference evidence="9" key="1">
    <citation type="submission" date="2021-04" db="EMBL/GenBank/DDBJ databases">
        <title>Phylogenetic analysis of Acidobacteriaceae.</title>
        <authorList>
            <person name="Qiu L."/>
            <person name="Zhang Q."/>
        </authorList>
    </citation>
    <scope>NUCLEOTIDE SEQUENCE</scope>
    <source>
        <strain evidence="9">DSM 25168</strain>
    </source>
</reference>
<dbReference type="SFLD" id="SFLDG01384">
    <property type="entry name" value="thioether_bond_formation_requi"/>
    <property type="match status" value="1"/>
</dbReference>
<dbReference type="EMBL" id="CP093313">
    <property type="protein sequence ID" value="UWZ86301.1"/>
    <property type="molecule type" value="Genomic_DNA"/>
</dbReference>
<keyword evidence="5" id="KW-0408">Iron</keyword>
<gene>
    <name evidence="9" type="ORF">MOP44_10225</name>
</gene>
<dbReference type="InterPro" id="IPR058240">
    <property type="entry name" value="rSAM_sf"/>
</dbReference>
<proteinExistence type="inferred from homology"/>
<dbReference type="Proteomes" id="UP001059380">
    <property type="component" value="Chromosome"/>
</dbReference>
<evidence type="ECO:0000256" key="6">
    <source>
        <dbReference type="ARBA" id="ARBA00023014"/>
    </source>
</evidence>
<dbReference type="CDD" id="cd01335">
    <property type="entry name" value="Radical_SAM"/>
    <property type="match status" value="1"/>
</dbReference>
<dbReference type="SUPFAM" id="SSF102114">
    <property type="entry name" value="Radical SAM enzymes"/>
    <property type="match status" value="1"/>
</dbReference>
<evidence type="ECO:0000256" key="4">
    <source>
        <dbReference type="ARBA" id="ARBA00022723"/>
    </source>
</evidence>
<dbReference type="InterPro" id="IPR023867">
    <property type="entry name" value="Sulphatase_maturase_rSAM"/>
</dbReference>
<dbReference type="Pfam" id="PF13186">
    <property type="entry name" value="SPASM"/>
    <property type="match status" value="1"/>
</dbReference>
<comment type="cofactor">
    <cofactor evidence="1">
        <name>[4Fe-4S] cluster</name>
        <dbReference type="ChEBI" id="CHEBI:49883"/>
    </cofactor>
</comment>
<protein>
    <submittedName>
        <fullName evidence="9">Anaerobic sulfatase maturase</fullName>
    </submittedName>
</protein>
<dbReference type="SFLD" id="SFLDG01386">
    <property type="entry name" value="main_SPASM_domain-containing"/>
    <property type="match status" value="1"/>
</dbReference>
<dbReference type="SFLD" id="SFLDG01072">
    <property type="entry name" value="dehydrogenase_like"/>
    <property type="match status" value="1"/>
</dbReference>
<dbReference type="NCBIfam" id="TIGR04085">
    <property type="entry name" value="rSAM_more_4Fe4S"/>
    <property type="match status" value="1"/>
</dbReference>
<dbReference type="PROSITE" id="PS51918">
    <property type="entry name" value="RADICAL_SAM"/>
    <property type="match status" value="1"/>
</dbReference>
<dbReference type="InterPro" id="IPR023885">
    <property type="entry name" value="4Fe4S-binding_SPASM_dom"/>
</dbReference>
<dbReference type="Gene3D" id="3.20.20.70">
    <property type="entry name" value="Aldolase class I"/>
    <property type="match status" value="1"/>
</dbReference>
<evidence type="ECO:0000256" key="3">
    <source>
        <dbReference type="ARBA" id="ARBA00022691"/>
    </source>
</evidence>
<evidence type="ECO:0000256" key="1">
    <source>
        <dbReference type="ARBA" id="ARBA00001966"/>
    </source>
</evidence>
<dbReference type="InterPro" id="IPR013785">
    <property type="entry name" value="Aldolase_TIM"/>
</dbReference>
<organism evidence="9 10">
    <name type="scientific">Occallatibacter riparius</name>
    <dbReference type="NCBI Taxonomy" id="1002689"/>
    <lineage>
        <taxon>Bacteria</taxon>
        <taxon>Pseudomonadati</taxon>
        <taxon>Acidobacteriota</taxon>
        <taxon>Terriglobia</taxon>
        <taxon>Terriglobales</taxon>
        <taxon>Acidobacteriaceae</taxon>
        <taxon>Occallatibacter</taxon>
    </lineage>
</organism>
<feature type="domain" description="Radical SAM core" evidence="8">
    <location>
        <begin position="1"/>
        <end position="247"/>
    </location>
</feature>
<dbReference type="CDD" id="cd21120">
    <property type="entry name" value="SPASM_anSME"/>
    <property type="match status" value="1"/>
</dbReference>
<name>A0A9J7BY62_9BACT</name>
<dbReference type="RefSeq" id="WP_260795942.1">
    <property type="nucleotide sequence ID" value="NZ_CP093313.1"/>
</dbReference>
<evidence type="ECO:0000259" key="8">
    <source>
        <dbReference type="PROSITE" id="PS51918"/>
    </source>
</evidence>
<dbReference type="SFLD" id="SFLDG01067">
    <property type="entry name" value="SPASM/twitch_domain_containing"/>
    <property type="match status" value="1"/>
</dbReference>
<keyword evidence="3" id="KW-0949">S-adenosyl-L-methionine</keyword>
<dbReference type="PANTHER" id="PTHR43273:SF3">
    <property type="entry name" value="ANAEROBIC SULFATASE-MATURATING ENZYME HOMOLOG ASLB-RELATED"/>
    <property type="match status" value="1"/>
</dbReference>
<dbReference type="SFLD" id="SFLDF00285">
    <property type="entry name" value="anaerobic_Ser-type_sulfatase-m"/>
    <property type="match status" value="1"/>
</dbReference>
<dbReference type="SFLD" id="SFLDS00029">
    <property type="entry name" value="Radical_SAM"/>
    <property type="match status" value="1"/>
</dbReference>
<dbReference type="GO" id="GO:0051539">
    <property type="term" value="F:4 iron, 4 sulfur cluster binding"/>
    <property type="evidence" value="ECO:0007669"/>
    <property type="project" value="UniProtKB-KW"/>
</dbReference>
<evidence type="ECO:0000313" key="9">
    <source>
        <dbReference type="EMBL" id="UWZ86301.1"/>
    </source>
</evidence>
<dbReference type="GO" id="GO:0016491">
    <property type="term" value="F:oxidoreductase activity"/>
    <property type="evidence" value="ECO:0007669"/>
    <property type="project" value="InterPro"/>
</dbReference>
<evidence type="ECO:0000313" key="10">
    <source>
        <dbReference type="Proteomes" id="UP001059380"/>
    </source>
</evidence>
<dbReference type="KEGG" id="orp:MOP44_10225"/>
<keyword evidence="4" id="KW-0479">Metal-binding</keyword>
<dbReference type="InterPro" id="IPR007197">
    <property type="entry name" value="rSAM"/>
</dbReference>
<dbReference type="AlphaFoldDB" id="A0A9J7BY62"/>